<feature type="domain" description="Protein kinase" evidence="22">
    <location>
        <begin position="549"/>
        <end position="831"/>
    </location>
</feature>
<dbReference type="EnsemblPlants" id="AUR62014680-RA">
    <property type="protein sequence ID" value="AUR62014680-RA:cds"/>
    <property type="gene ID" value="AUR62014680"/>
</dbReference>
<dbReference type="InterPro" id="IPR008271">
    <property type="entry name" value="Ser/Thr_kinase_AS"/>
</dbReference>
<evidence type="ECO:0000256" key="21">
    <source>
        <dbReference type="SAM" id="Phobius"/>
    </source>
</evidence>
<feature type="domain" description="Apple" evidence="23">
    <location>
        <begin position="183"/>
        <end position="262"/>
    </location>
</feature>
<dbReference type="Gramene" id="AUR62014680-RA">
    <property type="protein sequence ID" value="AUR62014680-RA:cds"/>
    <property type="gene ID" value="AUR62014680"/>
</dbReference>
<evidence type="ECO:0000256" key="20">
    <source>
        <dbReference type="PROSITE-ProRule" id="PRU10141"/>
    </source>
</evidence>
<evidence type="ECO:0000256" key="11">
    <source>
        <dbReference type="ARBA" id="ARBA00022777"/>
    </source>
</evidence>
<dbReference type="CDD" id="cd14066">
    <property type="entry name" value="STKc_IRAK"/>
    <property type="match status" value="1"/>
</dbReference>
<keyword evidence="13 21" id="KW-1133">Transmembrane helix</keyword>
<dbReference type="Gene3D" id="3.30.200.20">
    <property type="entry name" value="Phosphorylase Kinase, domain 1"/>
    <property type="match status" value="1"/>
</dbReference>
<evidence type="ECO:0000256" key="19">
    <source>
        <dbReference type="ARBA" id="ARBA00048679"/>
    </source>
</evidence>
<evidence type="ECO:0000256" key="8">
    <source>
        <dbReference type="ARBA" id="ARBA00022692"/>
    </source>
</evidence>
<evidence type="ECO:0000256" key="9">
    <source>
        <dbReference type="ARBA" id="ARBA00022729"/>
    </source>
</evidence>
<evidence type="ECO:0000256" key="4">
    <source>
        <dbReference type="ARBA" id="ARBA00022475"/>
    </source>
</evidence>
<dbReference type="InterPro" id="IPR024171">
    <property type="entry name" value="SRK-like_kinase"/>
</dbReference>
<accession>A0A803LL33</accession>
<dbReference type="GO" id="GO:0005524">
    <property type="term" value="F:ATP binding"/>
    <property type="evidence" value="ECO:0007669"/>
    <property type="project" value="UniProtKB-UniRule"/>
</dbReference>
<evidence type="ECO:0000256" key="6">
    <source>
        <dbReference type="ARBA" id="ARBA00022536"/>
    </source>
</evidence>
<dbReference type="SMART" id="SM00473">
    <property type="entry name" value="PAN_AP"/>
    <property type="match status" value="1"/>
</dbReference>
<keyword evidence="16" id="KW-0675">Receptor</keyword>
<evidence type="ECO:0000256" key="17">
    <source>
        <dbReference type="ARBA" id="ARBA00023180"/>
    </source>
</evidence>
<dbReference type="SUPFAM" id="SSF56112">
    <property type="entry name" value="Protein kinase-like (PK-like)"/>
    <property type="match status" value="1"/>
</dbReference>
<comment type="catalytic activity">
    <reaction evidence="19">
        <text>L-seryl-[protein] + ATP = O-phospho-L-seryl-[protein] + ADP + H(+)</text>
        <dbReference type="Rhea" id="RHEA:17989"/>
        <dbReference type="Rhea" id="RHEA-COMP:9863"/>
        <dbReference type="Rhea" id="RHEA-COMP:11604"/>
        <dbReference type="ChEBI" id="CHEBI:15378"/>
        <dbReference type="ChEBI" id="CHEBI:29999"/>
        <dbReference type="ChEBI" id="CHEBI:30616"/>
        <dbReference type="ChEBI" id="CHEBI:83421"/>
        <dbReference type="ChEBI" id="CHEBI:456216"/>
        <dbReference type="EC" id="2.7.11.1"/>
    </reaction>
</comment>
<dbReference type="PROSITE" id="PS50948">
    <property type="entry name" value="PAN"/>
    <property type="match status" value="1"/>
</dbReference>
<evidence type="ECO:0000259" key="22">
    <source>
        <dbReference type="PROSITE" id="PS50011"/>
    </source>
</evidence>
<feature type="binding site" evidence="20">
    <location>
        <position position="577"/>
    </location>
    <ligand>
        <name>ATP</name>
        <dbReference type="ChEBI" id="CHEBI:30616"/>
    </ligand>
</feature>
<evidence type="ECO:0000256" key="12">
    <source>
        <dbReference type="ARBA" id="ARBA00022840"/>
    </source>
</evidence>
<dbReference type="GO" id="GO:0004674">
    <property type="term" value="F:protein serine/threonine kinase activity"/>
    <property type="evidence" value="ECO:0007669"/>
    <property type="project" value="UniProtKB-KW"/>
</dbReference>
<dbReference type="PIRSF" id="PIRSF000641">
    <property type="entry name" value="SRK"/>
    <property type="match status" value="1"/>
</dbReference>
<evidence type="ECO:0000256" key="10">
    <source>
        <dbReference type="ARBA" id="ARBA00022741"/>
    </source>
</evidence>
<keyword evidence="6" id="KW-0245">EGF-like domain</keyword>
<reference evidence="24" key="1">
    <citation type="journal article" date="2017" name="Nature">
        <title>The genome of Chenopodium quinoa.</title>
        <authorList>
            <person name="Jarvis D.E."/>
            <person name="Ho Y.S."/>
            <person name="Lightfoot D.J."/>
            <person name="Schmoeckel S.M."/>
            <person name="Li B."/>
            <person name="Borm T.J.A."/>
            <person name="Ohyanagi H."/>
            <person name="Mineta K."/>
            <person name="Michell C.T."/>
            <person name="Saber N."/>
            <person name="Kharbatia N.M."/>
            <person name="Rupper R.R."/>
            <person name="Sharp A.R."/>
            <person name="Dally N."/>
            <person name="Boughton B.A."/>
            <person name="Woo Y.H."/>
            <person name="Gao G."/>
            <person name="Schijlen E.G.W.M."/>
            <person name="Guo X."/>
            <person name="Momin A.A."/>
            <person name="Negrao S."/>
            <person name="Al-Babili S."/>
            <person name="Gehring C."/>
            <person name="Roessner U."/>
            <person name="Jung C."/>
            <person name="Murphy K."/>
            <person name="Arold S.T."/>
            <person name="Gojobori T."/>
            <person name="van der Linden C.G."/>
            <person name="van Loo E.N."/>
            <person name="Jellen E.N."/>
            <person name="Maughan P.J."/>
            <person name="Tester M."/>
        </authorList>
    </citation>
    <scope>NUCLEOTIDE SEQUENCE [LARGE SCALE GENOMIC DNA]</scope>
    <source>
        <strain evidence="24">cv. PI 614886</strain>
    </source>
</reference>
<proteinExistence type="predicted"/>
<dbReference type="FunFam" id="1.10.510.10:FF:000060">
    <property type="entry name" value="G-type lectin S-receptor-like serine/threonine-protein kinase"/>
    <property type="match status" value="1"/>
</dbReference>
<dbReference type="Gene3D" id="1.10.510.10">
    <property type="entry name" value="Transferase(Phosphotransferase) domain 1"/>
    <property type="match status" value="1"/>
</dbReference>
<keyword evidence="8 21" id="KW-0812">Transmembrane</keyword>
<evidence type="ECO:0000256" key="15">
    <source>
        <dbReference type="ARBA" id="ARBA00023157"/>
    </source>
</evidence>
<evidence type="ECO:0000256" key="7">
    <source>
        <dbReference type="ARBA" id="ARBA00022679"/>
    </source>
</evidence>
<organism evidence="24 25">
    <name type="scientific">Chenopodium quinoa</name>
    <name type="common">Quinoa</name>
    <dbReference type="NCBI Taxonomy" id="63459"/>
    <lineage>
        <taxon>Eukaryota</taxon>
        <taxon>Viridiplantae</taxon>
        <taxon>Streptophyta</taxon>
        <taxon>Embryophyta</taxon>
        <taxon>Tracheophyta</taxon>
        <taxon>Spermatophyta</taxon>
        <taxon>Magnoliopsida</taxon>
        <taxon>eudicotyledons</taxon>
        <taxon>Gunneridae</taxon>
        <taxon>Pentapetalae</taxon>
        <taxon>Caryophyllales</taxon>
        <taxon>Chenopodiaceae</taxon>
        <taxon>Chenopodioideae</taxon>
        <taxon>Atripliceae</taxon>
        <taxon>Chenopodium</taxon>
    </lineage>
</organism>
<evidence type="ECO:0000256" key="1">
    <source>
        <dbReference type="ARBA" id="ARBA00004162"/>
    </source>
</evidence>
<dbReference type="CDD" id="cd01098">
    <property type="entry name" value="PAN_AP_plant"/>
    <property type="match status" value="1"/>
</dbReference>
<dbReference type="AlphaFoldDB" id="A0A803LL33"/>
<feature type="transmembrane region" description="Helical" evidence="21">
    <location>
        <begin position="477"/>
        <end position="498"/>
    </location>
</feature>
<keyword evidence="4" id="KW-1003">Cell membrane</keyword>
<dbReference type="InterPro" id="IPR017441">
    <property type="entry name" value="Protein_kinase_ATP_BS"/>
</dbReference>
<dbReference type="InterPro" id="IPR000719">
    <property type="entry name" value="Prot_kinase_dom"/>
</dbReference>
<comment type="catalytic activity">
    <reaction evidence="18">
        <text>L-threonyl-[protein] + ATP = O-phospho-L-threonyl-[protein] + ADP + H(+)</text>
        <dbReference type="Rhea" id="RHEA:46608"/>
        <dbReference type="Rhea" id="RHEA-COMP:11060"/>
        <dbReference type="Rhea" id="RHEA-COMP:11605"/>
        <dbReference type="ChEBI" id="CHEBI:15378"/>
        <dbReference type="ChEBI" id="CHEBI:30013"/>
        <dbReference type="ChEBI" id="CHEBI:30616"/>
        <dbReference type="ChEBI" id="CHEBI:61977"/>
        <dbReference type="ChEBI" id="CHEBI:456216"/>
        <dbReference type="EC" id="2.7.11.1"/>
    </reaction>
</comment>
<evidence type="ECO:0000256" key="5">
    <source>
        <dbReference type="ARBA" id="ARBA00022527"/>
    </source>
</evidence>
<reference evidence="24" key="2">
    <citation type="submission" date="2021-03" db="UniProtKB">
        <authorList>
            <consortium name="EnsemblPlants"/>
        </authorList>
    </citation>
    <scope>IDENTIFICATION</scope>
</reference>
<keyword evidence="25" id="KW-1185">Reference proteome</keyword>
<dbReference type="PROSITE" id="PS00108">
    <property type="entry name" value="PROTEIN_KINASE_ST"/>
    <property type="match status" value="1"/>
</dbReference>
<dbReference type="Pfam" id="PF07714">
    <property type="entry name" value="PK_Tyr_Ser-Thr"/>
    <property type="match status" value="1"/>
</dbReference>
<keyword evidence="12 20" id="KW-0067">ATP-binding</keyword>
<keyword evidence="11" id="KW-0418">Kinase</keyword>
<dbReference type="InterPro" id="IPR011009">
    <property type="entry name" value="Kinase-like_dom_sf"/>
</dbReference>
<dbReference type="GO" id="GO:0005886">
    <property type="term" value="C:plasma membrane"/>
    <property type="evidence" value="ECO:0007669"/>
    <property type="project" value="UniProtKB-SubCell"/>
</dbReference>
<protein>
    <recommendedName>
        <fullName evidence="3">non-specific serine/threonine protein kinase</fullName>
        <ecNumber evidence="3">2.7.11.1</ecNumber>
    </recommendedName>
</protein>
<dbReference type="InterPro" id="IPR000858">
    <property type="entry name" value="S_locus_glycoprot_dom"/>
</dbReference>
<dbReference type="FunFam" id="3.30.200.20:FF:000145">
    <property type="entry name" value="receptor-like serine/threonine-protein kinase SD1-8"/>
    <property type="match status" value="1"/>
</dbReference>
<dbReference type="InterPro" id="IPR003609">
    <property type="entry name" value="Pan_app"/>
</dbReference>
<dbReference type="PANTHER" id="PTHR27002">
    <property type="entry name" value="RECEPTOR-LIKE SERINE/THREONINE-PROTEIN KINASE SD1-8"/>
    <property type="match status" value="1"/>
</dbReference>
<keyword evidence="14 21" id="KW-0472">Membrane</keyword>
<comment type="subcellular location">
    <subcellularLocation>
        <location evidence="1">Cell membrane</location>
        <topology evidence="1">Single-pass membrane protein</topology>
    </subcellularLocation>
    <subcellularLocation>
        <location evidence="2">Membrane</location>
        <topology evidence="2">Single-pass type I membrane protein</topology>
    </subcellularLocation>
</comment>
<evidence type="ECO:0000256" key="18">
    <source>
        <dbReference type="ARBA" id="ARBA00047899"/>
    </source>
</evidence>
<dbReference type="PROSITE" id="PS00107">
    <property type="entry name" value="PROTEIN_KINASE_ATP"/>
    <property type="match status" value="1"/>
</dbReference>
<keyword evidence="7" id="KW-0808">Transferase</keyword>
<evidence type="ECO:0000256" key="2">
    <source>
        <dbReference type="ARBA" id="ARBA00004479"/>
    </source>
</evidence>
<dbReference type="Pfam" id="PF00954">
    <property type="entry name" value="S_locus_glycop"/>
    <property type="match status" value="2"/>
</dbReference>
<evidence type="ECO:0000256" key="16">
    <source>
        <dbReference type="ARBA" id="ARBA00023170"/>
    </source>
</evidence>
<dbReference type="Proteomes" id="UP000596660">
    <property type="component" value="Unplaced"/>
</dbReference>
<dbReference type="GO" id="GO:0048544">
    <property type="term" value="P:recognition of pollen"/>
    <property type="evidence" value="ECO:0007669"/>
    <property type="project" value="InterPro"/>
</dbReference>
<keyword evidence="9" id="KW-0732">Signal</keyword>
<keyword evidence="10 20" id="KW-0547">Nucleotide-binding</keyword>
<keyword evidence="17" id="KW-0325">Glycoprotein</keyword>
<dbReference type="PROSITE" id="PS50011">
    <property type="entry name" value="PROTEIN_KINASE_DOM"/>
    <property type="match status" value="1"/>
</dbReference>
<dbReference type="Pfam" id="PF08276">
    <property type="entry name" value="PAN_2"/>
    <property type="match status" value="2"/>
</dbReference>
<dbReference type="EC" id="2.7.11.1" evidence="3"/>
<dbReference type="InterPro" id="IPR001245">
    <property type="entry name" value="Ser-Thr/Tyr_kinase_cat_dom"/>
</dbReference>
<evidence type="ECO:0000313" key="24">
    <source>
        <dbReference type="EnsemblPlants" id="AUR62014680-RA:cds"/>
    </source>
</evidence>
<evidence type="ECO:0000256" key="3">
    <source>
        <dbReference type="ARBA" id="ARBA00012513"/>
    </source>
</evidence>
<dbReference type="PANTHER" id="PTHR27002:SF1082">
    <property type="entry name" value="OS06G0693000 PROTEIN"/>
    <property type="match status" value="1"/>
</dbReference>
<evidence type="ECO:0000313" key="25">
    <source>
        <dbReference type="Proteomes" id="UP000596660"/>
    </source>
</evidence>
<keyword evidence="15" id="KW-1015">Disulfide bond</keyword>
<dbReference type="SMART" id="SM00220">
    <property type="entry name" value="S_TKc"/>
    <property type="match status" value="1"/>
</dbReference>
<sequence length="866" mass="97959">MNMYFDENSTISPLVTSWKSASDPSDGRFTVGINHRRLYEVFIWDGVRPYWRSGPWNGQVLMGIRAMYYFAQVDGFNLENDNKGTVSISVSSITKRLTKYYVLTYDGRLLEKDWQDDKKDWKIEWNSLESECDIYGKCGEFGSCNSNSLPICSCLRGFQPRNDQEWSAGNWSSGCVRRTPLQCANIGGEDDGFSRLRNVKVPDDAEWLESYDEEDCRRKCLRNCSCLAYAYTLGFGCMIWNGSLIDVQNFAPVGPDIFIRLAHSEIDPSSGKFTVGINTLVPPQVFLWNDDHPNWRNSPWNGNIFLGKGSVLSILTDNDGTTYFGYPSGNQSTQQHFVVNYDGSLVQKEWNTGSRKWEVIWSAQEFDCNNYGKCGAFGICNQTNSIICGCLKGFVPKNYEEWSKGNWTDGCVRRTSLLCETKGDRADVFWKLGNVKVPDNAEWFSANGEDDCRSQCLGKCNQQKQQPKQAKTRKRNIILVVMVIIGITTAAAVMYFVWRWMRQRNGVMRITSKETLLQNTMLKGITSKAEVGDLPVFGLKKLAIATDNFQDSNKLGRGGFGTVYKGKFEDGQEIAVKRLSKASGQGLEEFMTEVLVISKLQHRNLVKLLGCCVEGEEKMLVYELMPNKSLDALLFDPTYQKILDWEKRLNIILGICRGLLYLHRDSRLRIIHRDLKASNILLDGNLNPKISDFGMARIFGGNQDQGDTNRIVGTYGYMSPEYAMEGRFSEKSDVFSFGVLLLEVLSGRRNSSFKDEECSSLLGHAWNLWNDDNILSLIDPTISESTRHAEILKCIQLGLLCVQEVPEDRPSVSMVISMIESQVTDLPHPTQPGFTQRRIASHNEAQQNAHEYCSVDRASITVLSGR</sequence>
<evidence type="ECO:0000256" key="14">
    <source>
        <dbReference type="ARBA" id="ARBA00023136"/>
    </source>
</evidence>
<name>A0A803LL33_CHEQI</name>
<keyword evidence="5" id="KW-0723">Serine/threonine-protein kinase</keyword>
<evidence type="ECO:0000259" key="23">
    <source>
        <dbReference type="PROSITE" id="PS50948"/>
    </source>
</evidence>
<evidence type="ECO:0000256" key="13">
    <source>
        <dbReference type="ARBA" id="ARBA00022989"/>
    </source>
</evidence>